<organism evidence="1 2">
    <name type="scientific">Metabacillus rhizosphaerae</name>
    <dbReference type="NCBI Taxonomy" id="3117747"/>
    <lineage>
        <taxon>Bacteria</taxon>
        <taxon>Bacillati</taxon>
        <taxon>Bacillota</taxon>
        <taxon>Bacilli</taxon>
        <taxon>Bacillales</taxon>
        <taxon>Bacillaceae</taxon>
        <taxon>Metabacillus</taxon>
    </lineage>
</organism>
<keyword evidence="2" id="KW-1185">Reference proteome</keyword>
<accession>A0ABZ2MWH0</accession>
<sequence length="79" mass="9129">MQESNDDQCLDYKVKTRVSDSDVREYLNKLGIENISMLQKMEKGDRDRTLAKLKELEGVTIRQLSRVTGISKSVIQRAR</sequence>
<dbReference type="Proteomes" id="UP001368328">
    <property type="component" value="Chromosome"/>
</dbReference>
<gene>
    <name evidence="1" type="ORF">WCV66_05495</name>
</gene>
<proteinExistence type="predicted"/>
<dbReference type="EMBL" id="CP147403">
    <property type="protein sequence ID" value="WXB89691.1"/>
    <property type="molecule type" value="Genomic_DNA"/>
</dbReference>
<protein>
    <recommendedName>
        <fullName evidence="3">HTH cro/C1-type domain-containing protein</fullName>
    </recommendedName>
</protein>
<reference evidence="1 2" key="1">
    <citation type="submission" date="2024-02" db="EMBL/GenBank/DDBJ databases">
        <title>Seven novel Bacillus-like species.</title>
        <authorList>
            <person name="Liu G."/>
        </authorList>
    </citation>
    <scope>NUCLEOTIDE SEQUENCE [LARGE SCALE GENOMIC DNA]</scope>
    <source>
        <strain evidence="1 2">FJAT-53654</strain>
    </source>
</reference>
<evidence type="ECO:0000313" key="2">
    <source>
        <dbReference type="Proteomes" id="UP001368328"/>
    </source>
</evidence>
<evidence type="ECO:0008006" key="3">
    <source>
        <dbReference type="Google" id="ProtNLM"/>
    </source>
</evidence>
<name>A0ABZ2MWH0_9BACI</name>
<evidence type="ECO:0000313" key="1">
    <source>
        <dbReference type="EMBL" id="WXB89691.1"/>
    </source>
</evidence>
<dbReference type="RefSeq" id="WP_338788192.1">
    <property type="nucleotide sequence ID" value="NZ_CP147403.1"/>
</dbReference>